<keyword evidence="3" id="KW-1185">Reference proteome</keyword>
<dbReference type="RefSeq" id="XP_066830720.1">
    <property type="nucleotide sequence ID" value="XM_066973930.1"/>
</dbReference>
<evidence type="ECO:0000313" key="2">
    <source>
        <dbReference type="EMBL" id="CAK9439682.1"/>
    </source>
</evidence>
<gene>
    <name evidence="2" type="ORF">LODBEIA_P37820</name>
</gene>
<proteinExistence type="predicted"/>
<evidence type="ECO:0000313" key="3">
    <source>
        <dbReference type="Proteomes" id="UP001497383"/>
    </source>
</evidence>
<organism evidence="2 3">
    <name type="scientific">Lodderomyces beijingensis</name>
    <dbReference type="NCBI Taxonomy" id="1775926"/>
    <lineage>
        <taxon>Eukaryota</taxon>
        <taxon>Fungi</taxon>
        <taxon>Dikarya</taxon>
        <taxon>Ascomycota</taxon>
        <taxon>Saccharomycotina</taxon>
        <taxon>Pichiomycetes</taxon>
        <taxon>Debaryomycetaceae</taxon>
        <taxon>Candida/Lodderomyces clade</taxon>
        <taxon>Lodderomyces</taxon>
    </lineage>
</organism>
<protein>
    <recommendedName>
        <fullName evidence="4">C2H2-type domain-containing protein</fullName>
    </recommendedName>
</protein>
<reference evidence="2 3" key="1">
    <citation type="submission" date="2024-03" db="EMBL/GenBank/DDBJ databases">
        <authorList>
            <person name="Brejova B."/>
        </authorList>
    </citation>
    <scope>NUCLEOTIDE SEQUENCE [LARGE SCALE GENOMIC DNA]</scope>
    <source>
        <strain evidence="2 3">CBS 14171</strain>
    </source>
</reference>
<feature type="region of interest" description="Disordered" evidence="1">
    <location>
        <begin position="65"/>
        <end position="103"/>
    </location>
</feature>
<name>A0ABP0ZPF7_9ASCO</name>
<accession>A0ABP0ZPF7</accession>
<evidence type="ECO:0000256" key="1">
    <source>
        <dbReference type="SAM" id="MobiDB-lite"/>
    </source>
</evidence>
<dbReference type="Proteomes" id="UP001497383">
    <property type="component" value="Chromosome 4"/>
</dbReference>
<evidence type="ECO:0008006" key="4">
    <source>
        <dbReference type="Google" id="ProtNLM"/>
    </source>
</evidence>
<sequence length="171" mass="19592">MNSKPSLKRPLLRKTHQFENCLQPLINESVPARSAKAPVRKEVHAYVAHLQSNVVSVRPAMSYGEGESMKENNCSSDESSPVKRKQNKRWQTSSSAKKASKFVSPLPSSTQREVCLSYNKSNTPKYADKFVNVMVDNRLKRQCKFCSLQYMDLKGFNRHFESKHSIKNKRV</sequence>
<dbReference type="EMBL" id="OZ022408">
    <property type="protein sequence ID" value="CAK9439682.1"/>
    <property type="molecule type" value="Genomic_DNA"/>
</dbReference>
<dbReference type="GeneID" id="92208978"/>